<organism evidence="2 3">
    <name type="scientific">Paludisphaera mucosa</name>
    <dbReference type="NCBI Taxonomy" id="3030827"/>
    <lineage>
        <taxon>Bacteria</taxon>
        <taxon>Pseudomonadati</taxon>
        <taxon>Planctomycetota</taxon>
        <taxon>Planctomycetia</taxon>
        <taxon>Isosphaerales</taxon>
        <taxon>Isosphaeraceae</taxon>
        <taxon>Paludisphaera</taxon>
    </lineage>
</organism>
<dbReference type="SMART" id="SM00460">
    <property type="entry name" value="TGc"/>
    <property type="match status" value="1"/>
</dbReference>
<dbReference type="Gene3D" id="2.60.40.2250">
    <property type="match status" value="1"/>
</dbReference>
<evidence type="ECO:0000313" key="3">
    <source>
        <dbReference type="Proteomes" id="UP001216907"/>
    </source>
</evidence>
<dbReference type="SUPFAM" id="SSF54001">
    <property type="entry name" value="Cysteine proteinases"/>
    <property type="match status" value="1"/>
</dbReference>
<dbReference type="Gene3D" id="3.10.620.30">
    <property type="match status" value="1"/>
</dbReference>
<comment type="caution">
    <text evidence="2">The sequence shown here is derived from an EMBL/GenBank/DDBJ whole genome shotgun (WGS) entry which is preliminary data.</text>
</comment>
<dbReference type="PANTHER" id="PTHR33490:SF12">
    <property type="entry name" value="BLL5557 PROTEIN"/>
    <property type="match status" value="1"/>
</dbReference>
<evidence type="ECO:0000259" key="1">
    <source>
        <dbReference type="SMART" id="SM00460"/>
    </source>
</evidence>
<gene>
    <name evidence="2" type="ORF">PZE19_00915</name>
</gene>
<feature type="domain" description="Transglutaminase-like" evidence="1">
    <location>
        <begin position="161"/>
        <end position="227"/>
    </location>
</feature>
<dbReference type="InterPro" id="IPR002931">
    <property type="entry name" value="Transglutaminase-like"/>
</dbReference>
<evidence type="ECO:0000313" key="2">
    <source>
        <dbReference type="EMBL" id="MDG3002336.1"/>
    </source>
</evidence>
<dbReference type="Proteomes" id="UP001216907">
    <property type="component" value="Unassembled WGS sequence"/>
</dbReference>
<dbReference type="PANTHER" id="PTHR33490">
    <property type="entry name" value="BLR5614 PROTEIN-RELATED"/>
    <property type="match status" value="1"/>
</dbReference>
<protein>
    <submittedName>
        <fullName evidence="2">Transglutaminase family protein</fullName>
    </submittedName>
</protein>
<dbReference type="RefSeq" id="WP_277858700.1">
    <property type="nucleotide sequence ID" value="NZ_JARRAG010000001.1"/>
</dbReference>
<proteinExistence type="predicted"/>
<name>A0ABT6F4A9_9BACT</name>
<sequence>MFIRIGYDIQFDVPAPIPMMMLLRVHPSVEPALVRPEALAVEPAVAVTDFTDGFGNRSRRILAPAGVLRLTNDAVVEVDGLADPAAPDAQEIPIQELPTEVMPFLLASRYCEVDRLSDIAWNLFGNTPRGWGRVQAIVDWVHNHITFGYQYARWTKTAYDAYIEQQGVCRDFTHLAVAFCRCMNIPARYVTGYLGDIGVPISPDPMDFSAWFEVYLGGRWHTFDARHNRRRIGRLLMAKGRDAVDVAITTSFGPSTLKKFVVWTDEVTDASGETKVHP</sequence>
<accession>A0ABT6F4A9</accession>
<dbReference type="InterPro" id="IPR038765">
    <property type="entry name" value="Papain-like_cys_pep_sf"/>
</dbReference>
<dbReference type="Pfam" id="PF01841">
    <property type="entry name" value="Transglut_core"/>
    <property type="match status" value="1"/>
</dbReference>
<dbReference type="EMBL" id="JARRAG010000001">
    <property type="protein sequence ID" value="MDG3002336.1"/>
    <property type="molecule type" value="Genomic_DNA"/>
</dbReference>
<keyword evidence="3" id="KW-1185">Reference proteome</keyword>
<reference evidence="2 3" key="1">
    <citation type="submission" date="2023-03" db="EMBL/GenBank/DDBJ databases">
        <title>Paludisphaera mucosa sp. nov. a novel planctomycete from northern fen.</title>
        <authorList>
            <person name="Ivanova A."/>
        </authorList>
    </citation>
    <scope>NUCLEOTIDE SEQUENCE [LARGE SCALE GENOMIC DNA]</scope>
    <source>
        <strain evidence="2 3">Pla2</strain>
    </source>
</reference>